<dbReference type="Proteomes" id="UP000053317">
    <property type="component" value="Unassembled WGS sequence"/>
</dbReference>
<feature type="compositionally biased region" description="Polar residues" evidence="1">
    <location>
        <begin position="507"/>
        <end position="520"/>
    </location>
</feature>
<dbReference type="InterPro" id="IPR040201">
    <property type="entry name" value="Mrg3-like"/>
</dbReference>
<dbReference type="InterPro" id="IPR011990">
    <property type="entry name" value="TPR-like_helical_dom_sf"/>
</dbReference>
<proteinExistence type="predicted"/>
<dbReference type="OrthoDB" id="10050400at2759"/>
<feature type="compositionally biased region" description="Polar residues" evidence="1">
    <location>
        <begin position="26"/>
        <end position="41"/>
    </location>
</feature>
<organism evidence="2 3">
    <name type="scientific">Phaeomoniella chlamydospora</name>
    <name type="common">Phaeoacremonium chlamydosporum</name>
    <dbReference type="NCBI Taxonomy" id="158046"/>
    <lineage>
        <taxon>Eukaryota</taxon>
        <taxon>Fungi</taxon>
        <taxon>Dikarya</taxon>
        <taxon>Ascomycota</taxon>
        <taxon>Pezizomycotina</taxon>
        <taxon>Eurotiomycetes</taxon>
        <taxon>Chaetothyriomycetidae</taxon>
        <taxon>Phaeomoniellales</taxon>
        <taxon>Phaeomoniellaceae</taxon>
        <taxon>Phaeomoniella</taxon>
    </lineage>
</organism>
<protein>
    <submittedName>
        <fullName evidence="2">Putative tpr domain protein</fullName>
    </submittedName>
</protein>
<dbReference type="Gene3D" id="1.25.40.10">
    <property type="entry name" value="Tetratricopeptide repeat domain"/>
    <property type="match status" value="1"/>
</dbReference>
<dbReference type="PANTHER" id="PTHR28142:SF1">
    <property type="entry name" value="MITOCHONDRIAL INNER MEMBRANE I-AAA PROTEASE SUPERCOMPLEX SUBUNIT MGR3-RELATED"/>
    <property type="match status" value="1"/>
</dbReference>
<dbReference type="GO" id="GO:0051787">
    <property type="term" value="F:misfolded protein binding"/>
    <property type="evidence" value="ECO:0007669"/>
    <property type="project" value="TreeGrafter"/>
</dbReference>
<evidence type="ECO:0000313" key="3">
    <source>
        <dbReference type="Proteomes" id="UP000053317"/>
    </source>
</evidence>
<keyword evidence="3" id="KW-1185">Reference proteome</keyword>
<feature type="region of interest" description="Disordered" evidence="1">
    <location>
        <begin position="476"/>
        <end position="525"/>
    </location>
</feature>
<comment type="caution">
    <text evidence="2">The sequence shown here is derived from an EMBL/GenBank/DDBJ whole genome shotgun (WGS) entry which is preliminary data.</text>
</comment>
<feature type="region of interest" description="Disordered" evidence="1">
    <location>
        <begin position="21"/>
        <end position="57"/>
    </location>
</feature>
<feature type="compositionally biased region" description="Polar residues" evidence="1">
    <location>
        <begin position="489"/>
        <end position="498"/>
    </location>
</feature>
<dbReference type="GO" id="GO:0006515">
    <property type="term" value="P:protein quality control for misfolded or incompletely synthesized proteins"/>
    <property type="evidence" value="ECO:0007669"/>
    <property type="project" value="TreeGrafter"/>
</dbReference>
<accession>A0A0G2EGQ5</accession>
<sequence length="553" mass="61513">MSTPFRSSHVLSCITRDTSRVRRYTRNSPSKQLLSSVTRQQNGHRRQVREYSQARPKHEQNRLAQGLALIAAIGAVSFAGLKIYDRYIGKKHIFPLPVEEHLRKALWAGEIHDDPEEAFKSFKDALERAQSVGMDTASDEYLGIIIRMSQMHEKYGEISKAIPIDTYLLLMFQKFLINDLAHLGMISSSSEQYQKAESSLSSLNDSFILDSDKSTELLNSHTGLSQLIESLLNEAAEKAKDGETPNFHKDTPAQKETRHRLYTKYLGVLNHIGLLLTSIQQHGTAVDIFHNVLRYNDLWTRKLSLFPDSGNDTALLSLPQQAAVHNSLGLSLSASGASQVQAFRNWQAALNMFRQVNGKTPTCEEITLLSNMAGARSQISQQYGEDLTLLQKRGALSADVLKSERDTALTAAMGILDTASKVERRIQSPVRTQECDMGCLTITMNRAAFSEELGNYKDAKFRLEEATRLADNLRMKDEQRIEDMGLSGKQPNRESNGPNERWPAVGNSRSGAASGTTNEGPTPGDLALIKLKADCAERIKQLDKKIAGSGTKY</sequence>
<evidence type="ECO:0000313" key="2">
    <source>
        <dbReference type="EMBL" id="KKY21614.1"/>
    </source>
</evidence>
<dbReference type="EMBL" id="LCWF01000083">
    <property type="protein sequence ID" value="KKY21614.1"/>
    <property type="molecule type" value="Genomic_DNA"/>
</dbReference>
<reference evidence="2 3" key="2">
    <citation type="submission" date="2015-05" db="EMBL/GenBank/DDBJ databases">
        <authorList>
            <person name="Morales-Cruz A."/>
            <person name="Amrine K.C."/>
            <person name="Cantu D."/>
        </authorList>
    </citation>
    <scope>NUCLEOTIDE SEQUENCE [LARGE SCALE GENOMIC DNA]</scope>
    <source>
        <strain evidence="2">UCRPC4</strain>
    </source>
</reference>
<dbReference type="PANTHER" id="PTHR28142">
    <property type="entry name" value="MITOCHONDRIAL INNER MEMBRANE I-AAA PROTEASE SUPERCOMPLEX SUBUNIT MGR3-RELATED"/>
    <property type="match status" value="1"/>
</dbReference>
<gene>
    <name evidence="2" type="ORF">UCRPC4_g03565</name>
</gene>
<evidence type="ECO:0000256" key="1">
    <source>
        <dbReference type="SAM" id="MobiDB-lite"/>
    </source>
</evidence>
<dbReference type="GO" id="GO:0031942">
    <property type="term" value="C:i-AAA complex"/>
    <property type="evidence" value="ECO:0007669"/>
    <property type="project" value="TreeGrafter"/>
</dbReference>
<dbReference type="AlphaFoldDB" id="A0A0G2EGQ5"/>
<name>A0A0G2EGQ5_PHACM</name>
<reference evidence="2 3" key="1">
    <citation type="submission" date="2015-05" db="EMBL/GenBank/DDBJ databases">
        <title>Distinctive expansion of gene families associated with plant cell wall degradation and secondary metabolism in the genomes of grapevine trunk pathogens.</title>
        <authorList>
            <person name="Lawrence D.P."/>
            <person name="Travadon R."/>
            <person name="Rolshausen P.E."/>
            <person name="Baumgartner K."/>
        </authorList>
    </citation>
    <scope>NUCLEOTIDE SEQUENCE [LARGE SCALE GENOMIC DNA]</scope>
    <source>
        <strain evidence="2">UCRPC4</strain>
    </source>
</reference>